<evidence type="ECO:0000259" key="1">
    <source>
        <dbReference type="PROSITE" id="PS51733"/>
    </source>
</evidence>
<proteinExistence type="predicted"/>
<feature type="domain" description="BPL/LPL catalytic" evidence="1">
    <location>
        <begin position="31"/>
        <end position="213"/>
    </location>
</feature>
<evidence type="ECO:0000313" key="2">
    <source>
        <dbReference type="EMBL" id="WYJ76676.1"/>
    </source>
</evidence>
<organism evidence="2 3">
    <name type="scientific">Candidatus Enterococcus lowellii</name>
    <dbReference type="NCBI Taxonomy" id="2230877"/>
    <lineage>
        <taxon>Bacteria</taxon>
        <taxon>Bacillati</taxon>
        <taxon>Bacillota</taxon>
        <taxon>Bacilli</taxon>
        <taxon>Lactobacillales</taxon>
        <taxon>Enterococcaceae</taxon>
        <taxon>Enterococcus</taxon>
    </lineage>
</organism>
<sequence length="271" mass="30599">MKQLFDQAIFTENNAYLPFALTDVFTEHASATSQEMIHFWQCDQTFILGMKDTRVPHLQQGLSQVFQDNYQSVVRNSGGLGVIADKGVLNVSLIFPREEHTTTDSAYEQMMDLTQQAFPELKVAAYEISNSYCPGTFDLSIDGKKIAGIAQRRVKNGVAVMMYLSVNGNQHQRGEVVRNFYQQSLKEKFGTDGYPAVDPACMTTIETALGQPMSIQQTKERFIQTLNIQPTAIDPLHWVKEALHAELLEKKLASMKQRNLQIKELHDGYSL</sequence>
<dbReference type="CDD" id="cd16443">
    <property type="entry name" value="LplA"/>
    <property type="match status" value="1"/>
</dbReference>
<dbReference type="SUPFAM" id="SSF55681">
    <property type="entry name" value="Class II aaRS and biotin synthetases"/>
    <property type="match status" value="1"/>
</dbReference>
<dbReference type="PANTHER" id="PTHR43679:SF2">
    <property type="entry name" value="OCTANOYL-[GCVH]:PROTEIN N-OCTANOYLTRANSFERASE"/>
    <property type="match status" value="1"/>
</dbReference>
<dbReference type="Proteomes" id="UP000664701">
    <property type="component" value="Chromosome"/>
</dbReference>
<reference evidence="2 3" key="1">
    <citation type="submission" date="2021-03" db="EMBL/GenBank/DDBJ databases">
        <authorList>
            <person name="Gilmore M.S."/>
            <person name="Schwartzman J."/>
            <person name="Van Tyne D."/>
            <person name="Martin M."/>
            <person name="Earl A.M."/>
            <person name="Manson A.L."/>
            <person name="Straub T."/>
            <person name="Salamzade R."/>
            <person name="Saavedra J."/>
            <person name="Lebreton F."/>
            <person name="Prichula J."/>
            <person name="Schaufler K."/>
            <person name="Gaca A."/>
            <person name="Sgardioli B."/>
            <person name="Wagenaar J."/>
            <person name="Strong T."/>
        </authorList>
    </citation>
    <scope>NUCLEOTIDE SEQUENCE [LARGE SCALE GENOMIC DNA]</scope>
    <source>
        <strain evidence="2 3">DIV2402</strain>
    </source>
</reference>
<protein>
    <submittedName>
        <fullName evidence="2">Octanoyl-[GcvH]:protein N-octanoyltransferase</fullName>
    </submittedName>
</protein>
<name>A0ABZ2SNF4_9ENTE</name>
<dbReference type="RefSeq" id="WP_207941152.1">
    <property type="nucleotide sequence ID" value="NZ_CP147251.1"/>
</dbReference>
<dbReference type="InterPro" id="IPR045864">
    <property type="entry name" value="aa-tRNA-synth_II/BPL/LPL"/>
</dbReference>
<keyword evidence="3" id="KW-1185">Reference proteome</keyword>
<dbReference type="InterPro" id="IPR004143">
    <property type="entry name" value="BPL_LPL_catalytic"/>
</dbReference>
<dbReference type="PANTHER" id="PTHR43679">
    <property type="entry name" value="OCTANOYLTRANSFERASE LIPM-RELATED"/>
    <property type="match status" value="1"/>
</dbReference>
<dbReference type="PROSITE" id="PS51733">
    <property type="entry name" value="BPL_LPL_CATALYTIC"/>
    <property type="match status" value="1"/>
</dbReference>
<evidence type="ECO:0000313" key="3">
    <source>
        <dbReference type="Proteomes" id="UP000664701"/>
    </source>
</evidence>
<gene>
    <name evidence="2" type="ORF">DOK78_001309</name>
</gene>
<dbReference type="Pfam" id="PF21948">
    <property type="entry name" value="LplA-B_cat"/>
    <property type="match status" value="1"/>
</dbReference>
<reference evidence="2 3" key="2">
    <citation type="submission" date="2024-03" db="EMBL/GenBank/DDBJ databases">
        <title>The Genome Sequence of Enterococcus sp. DIV2402.</title>
        <authorList>
            <consortium name="The Broad Institute Genomics Platform"/>
            <consortium name="The Broad Institute Microbial Omics Core"/>
            <consortium name="The Broad Institute Genomic Center for Infectious Diseases"/>
            <person name="Earl A."/>
            <person name="Manson A."/>
            <person name="Gilmore M."/>
            <person name="Schwartman J."/>
            <person name="Shea T."/>
            <person name="Abouelleil A."/>
            <person name="Cao P."/>
            <person name="Chapman S."/>
            <person name="Cusick C."/>
            <person name="Young S."/>
            <person name="Neafsey D."/>
            <person name="Nusbaum C."/>
            <person name="Birren B."/>
        </authorList>
    </citation>
    <scope>NUCLEOTIDE SEQUENCE [LARGE SCALE GENOMIC DNA]</scope>
    <source>
        <strain evidence="2 3">DIV2402</strain>
    </source>
</reference>
<dbReference type="EMBL" id="CP147251">
    <property type="protein sequence ID" value="WYJ76676.1"/>
    <property type="molecule type" value="Genomic_DNA"/>
</dbReference>
<accession>A0ABZ2SNF4</accession>
<dbReference type="InterPro" id="IPR050664">
    <property type="entry name" value="Octanoyltrans_LipM/LipL"/>
</dbReference>
<dbReference type="Gene3D" id="3.30.930.10">
    <property type="entry name" value="Bira Bifunctional Protein, Domain 2"/>
    <property type="match status" value="1"/>
</dbReference>